<name>A0A0F4VMZ8_9HYPH</name>
<keyword evidence="1" id="KW-0812">Transmembrane</keyword>
<dbReference type="EMBL" id="JMTK01000001">
    <property type="protein sequence ID" value="KJZ82630.1"/>
    <property type="molecule type" value="Genomic_DNA"/>
</dbReference>
<dbReference type="Proteomes" id="UP000033731">
    <property type="component" value="Unassembled WGS sequence"/>
</dbReference>
<reference evidence="2 3" key="1">
    <citation type="journal article" date="2015" name="Phytopathology">
        <title>Genomes of Candidatus Liberibacter solanacearum haplotype A from New Zealand and the USA suggest significant genome plasticity in the species.</title>
        <authorList>
            <person name="Thompson S.M."/>
            <person name="Johnson C.P."/>
            <person name="Lu A.Y."/>
            <person name="Frampton R.A."/>
            <person name="Sullivan K.L."/>
            <person name="Fiers M.W."/>
            <person name="Crowhurst R.N."/>
            <person name="Pitman A.R."/>
            <person name="Scott I."/>
            <person name="Gudmestad N.C."/>
            <person name="Smith G.R."/>
        </authorList>
    </citation>
    <scope>NUCLEOTIDE SEQUENCE [LARGE SCALE GENOMIC DNA]</scope>
    <source>
        <strain evidence="2 3">LsoNZ1</strain>
    </source>
</reference>
<keyword evidence="1" id="KW-1133">Transmembrane helix</keyword>
<gene>
    <name evidence="2" type="ORF">DJ66_0239</name>
</gene>
<keyword evidence="1" id="KW-0472">Membrane</keyword>
<comment type="caution">
    <text evidence="2">The sequence shown here is derived from an EMBL/GenBank/DDBJ whole genome shotgun (WGS) entry which is preliminary data.</text>
</comment>
<evidence type="ECO:0000256" key="1">
    <source>
        <dbReference type="SAM" id="Phobius"/>
    </source>
</evidence>
<evidence type="ECO:0008006" key="4">
    <source>
        <dbReference type="Google" id="ProtNLM"/>
    </source>
</evidence>
<accession>A0A0F4VMZ8</accession>
<evidence type="ECO:0000313" key="3">
    <source>
        <dbReference type="Proteomes" id="UP000033731"/>
    </source>
</evidence>
<protein>
    <recommendedName>
        <fullName evidence="4">Transmembrane protein</fullName>
    </recommendedName>
</protein>
<dbReference type="AlphaFoldDB" id="A0A0F4VMZ8"/>
<evidence type="ECO:0000313" key="2">
    <source>
        <dbReference type="EMBL" id="KJZ82630.1"/>
    </source>
</evidence>
<keyword evidence="3" id="KW-1185">Reference proteome</keyword>
<sequence>MEREGANMNSFLYSLIFPFSFAIFLFFLDIHHAPFGLFILVLKRSL</sequence>
<feature type="transmembrane region" description="Helical" evidence="1">
    <location>
        <begin position="12"/>
        <end position="42"/>
    </location>
</feature>
<organism evidence="2 3">
    <name type="scientific">Candidatus Liberibacter solanacearum</name>
    <dbReference type="NCBI Taxonomy" id="556287"/>
    <lineage>
        <taxon>Bacteria</taxon>
        <taxon>Pseudomonadati</taxon>
        <taxon>Pseudomonadota</taxon>
        <taxon>Alphaproteobacteria</taxon>
        <taxon>Hyphomicrobiales</taxon>
        <taxon>Rhizobiaceae</taxon>
        <taxon>Liberibacter</taxon>
    </lineage>
</organism>
<proteinExistence type="predicted"/>